<dbReference type="EMBL" id="MN739518">
    <property type="protein sequence ID" value="QHT10166.1"/>
    <property type="molecule type" value="Genomic_DNA"/>
</dbReference>
<reference evidence="2" key="1">
    <citation type="journal article" date="2020" name="Nature">
        <title>Giant virus diversity and host interactions through global metagenomics.</title>
        <authorList>
            <person name="Schulz F."/>
            <person name="Roux S."/>
            <person name="Paez-Espino D."/>
            <person name="Jungbluth S."/>
            <person name="Walsh D.A."/>
            <person name="Denef V.J."/>
            <person name="McMahon K.D."/>
            <person name="Konstantinidis K.T."/>
            <person name="Eloe-Fadrosh E.A."/>
            <person name="Kyrpides N.C."/>
            <person name="Woyke T."/>
        </authorList>
    </citation>
    <scope>NUCLEOTIDE SEQUENCE</scope>
    <source>
        <strain evidence="2">GVMAG-M-3300023174-104</strain>
    </source>
</reference>
<evidence type="ECO:0000256" key="1">
    <source>
        <dbReference type="SAM" id="Phobius"/>
    </source>
</evidence>
<evidence type="ECO:0000313" key="2">
    <source>
        <dbReference type="EMBL" id="QHT10166.1"/>
    </source>
</evidence>
<keyword evidence="1" id="KW-0472">Membrane</keyword>
<dbReference type="AlphaFoldDB" id="A0A6C0CZB3"/>
<keyword evidence="1" id="KW-1133">Transmembrane helix</keyword>
<organism evidence="2">
    <name type="scientific">viral metagenome</name>
    <dbReference type="NCBI Taxonomy" id="1070528"/>
    <lineage>
        <taxon>unclassified sequences</taxon>
        <taxon>metagenomes</taxon>
        <taxon>organismal metagenomes</taxon>
    </lineage>
</organism>
<feature type="transmembrane region" description="Helical" evidence="1">
    <location>
        <begin position="12"/>
        <end position="34"/>
    </location>
</feature>
<protein>
    <submittedName>
        <fullName evidence="2">Uncharacterized protein</fullName>
    </submittedName>
</protein>
<sequence>MSKVIPNHKHHFLSFGLLFLLFLFFFLALFMTIFPTKKCTRVEEDYRTPCAGAASGTESEQRIDQSRFEPLTHRYVDVNTNSSSPIQNVYNKSSDYMPYDKTGVYNGSFEQQQFINPPTVTKVFEKINDFPALEHCNEEHWYTLGYLAPSSGDPFIETIQDNPKYYWYGPNLGETPISKFPSPYVGGCRPGWGHP</sequence>
<accession>A0A6C0CZB3</accession>
<keyword evidence="1" id="KW-0812">Transmembrane</keyword>
<name>A0A6C0CZB3_9ZZZZ</name>
<proteinExistence type="predicted"/>